<feature type="compositionally biased region" description="Polar residues" evidence="1">
    <location>
        <begin position="65"/>
        <end position="86"/>
    </location>
</feature>
<comment type="caution">
    <text evidence="2">The sequence shown here is derived from an EMBL/GenBank/DDBJ whole genome shotgun (WGS) entry which is preliminary data.</text>
</comment>
<feature type="compositionally biased region" description="Basic and acidic residues" evidence="1">
    <location>
        <begin position="87"/>
        <end position="96"/>
    </location>
</feature>
<feature type="region of interest" description="Disordered" evidence="1">
    <location>
        <begin position="568"/>
        <end position="626"/>
    </location>
</feature>
<evidence type="ECO:0000313" key="3">
    <source>
        <dbReference type="Proteomes" id="UP000823674"/>
    </source>
</evidence>
<feature type="compositionally biased region" description="Low complexity" evidence="1">
    <location>
        <begin position="351"/>
        <end position="362"/>
    </location>
</feature>
<feature type="compositionally biased region" description="Basic and acidic residues" evidence="1">
    <location>
        <begin position="613"/>
        <end position="626"/>
    </location>
</feature>
<feature type="region of interest" description="Disordered" evidence="1">
    <location>
        <begin position="258"/>
        <end position="290"/>
    </location>
</feature>
<gene>
    <name evidence="2" type="primary">A03g503640.1_BraROA</name>
    <name evidence="2" type="ORF">IGI04_011093</name>
</gene>
<feature type="region of interest" description="Disordered" evidence="1">
    <location>
        <begin position="878"/>
        <end position="899"/>
    </location>
</feature>
<protein>
    <submittedName>
        <fullName evidence="2">Uncharacterized protein</fullName>
    </submittedName>
</protein>
<name>A0ABQ7N220_BRACM</name>
<reference evidence="2 3" key="1">
    <citation type="submission" date="2021-03" db="EMBL/GenBank/DDBJ databases">
        <authorList>
            <person name="King G.J."/>
            <person name="Bancroft I."/>
            <person name="Baten A."/>
            <person name="Bloomfield J."/>
            <person name="Borpatragohain P."/>
            <person name="He Z."/>
            <person name="Irish N."/>
            <person name="Irwin J."/>
            <person name="Liu K."/>
            <person name="Mauleon R.P."/>
            <person name="Moore J."/>
            <person name="Morris R."/>
            <person name="Ostergaard L."/>
            <person name="Wang B."/>
            <person name="Wells R."/>
        </authorList>
    </citation>
    <scope>NUCLEOTIDE SEQUENCE [LARGE SCALE GENOMIC DNA]</scope>
    <source>
        <strain evidence="2">R-o-18</strain>
        <tissue evidence="2">Leaf</tissue>
    </source>
</reference>
<sequence>MEKREPSLVPEWLRSAGNGSSVGSKNHILSSSARSDSSLLLNNSKTRNPRTKATDVDSPPFLDRSCSTNARRGSTKNAYSNFNVQRSNRDKDRSSRESYIDYPWDHDTCFPFGTILNEVQLRRSNSMTTRKQDDHPRFSMGFKDGRSIYNRNGMLPPAKSSERNEDAVRISSPCLRPAVAGNSGLTPGEHWTSALAEVPIVIDKSASDPVAANVATLTGQTRNMAEALLQPPRTGTPPQESSKIQRLEDRALKLIPVLPSTPKGSVLSSSDKSKNKPMPRSGEIGPASFRNTHQHSSIRLGNLPSNAGGQIKPDTTKKMVVLKPAVKESASPRSTNNSLAAAAASQMIAAPSAPSTSSAQSTNNPRELKGASVNMPAEKKLSLAQTQSRNAFFSTLKKKETSTNISTSSCTISKELVASDPSSVERDDMVMERVEKVSERVSVFESTDLPDEEEAEFLKSLGWDENNTEVEALTDEEIRAFYEQHKEVKPSLMQTLPIIKEATEDATPNSFITWWRGQEGGGGFSCTFECCSTSDKLQNESLYIYWSEDRESFCFAIASLDSSLLLNNNSKTRNPRTKATDVDSPPFLDRSCSTNSRRGSTKNAYSNFNVQRSNRDKDRSSRESYIDHPWDHDTSFPFGSFLNEVQLRRSNSMTSRKQDDHPGFSLGFKDGRSIFNRNGILPPAQSSERNQDVVRISSPCLSPAVVGGNSSLTPGEHWTSALAEVPIVIDKSASDPVAANVATLTGQTRNMAEALLQPPRTGTPPQESSKIQRLEDRALKLIPVLPSTPKGSVLSSSDKSKNKPMPRSGEIGPASFRNTHQHSSIRLGNLPSNAGGQIKPDTTKKMVVLKPAVKESASPRSTNNSLAAAAASQMIAAPSAPSTSSAQSTNNPRELKGASVNMPAEKKLSLAQTQSRNAFFSTLKKKETSTNISTSSCTISKELVASDPSSVERDDMVMERVEKVSERVSVFESTDLPDEEEAEFLKSLGWDENNTEVEALTDEEIRAFYEQHKEVKPSLMQTLPIIKEATEDATLNSFITWWSGQEGGGGFSCTFECCSTSDKLQNEFLYICCSEDRKSFCFAIASLGF</sequence>
<evidence type="ECO:0000256" key="1">
    <source>
        <dbReference type="SAM" id="MobiDB-lite"/>
    </source>
</evidence>
<feature type="compositionally biased region" description="Low complexity" evidence="1">
    <location>
        <begin position="878"/>
        <end position="889"/>
    </location>
</feature>
<evidence type="ECO:0000313" key="2">
    <source>
        <dbReference type="EMBL" id="KAG5404974.1"/>
    </source>
</evidence>
<dbReference type="EMBL" id="JADBGQ010000003">
    <property type="protein sequence ID" value="KAG5404974.1"/>
    <property type="molecule type" value="Genomic_DNA"/>
</dbReference>
<keyword evidence="3" id="KW-1185">Reference proteome</keyword>
<feature type="compositionally biased region" description="Polar residues" evidence="1">
    <location>
        <begin position="591"/>
        <end position="612"/>
    </location>
</feature>
<feature type="region of interest" description="Disordered" evidence="1">
    <location>
        <begin position="127"/>
        <end position="150"/>
    </location>
</feature>
<dbReference type="PANTHER" id="PTHR34112">
    <property type="entry name" value="C-JUN-AMINO-TERMINAL KINASE-INTERACTING PROTEIN"/>
    <property type="match status" value="1"/>
</dbReference>
<organism evidence="2 3">
    <name type="scientific">Brassica rapa subsp. trilocularis</name>
    <dbReference type="NCBI Taxonomy" id="1813537"/>
    <lineage>
        <taxon>Eukaryota</taxon>
        <taxon>Viridiplantae</taxon>
        <taxon>Streptophyta</taxon>
        <taxon>Embryophyta</taxon>
        <taxon>Tracheophyta</taxon>
        <taxon>Spermatophyta</taxon>
        <taxon>Magnoliopsida</taxon>
        <taxon>eudicotyledons</taxon>
        <taxon>Gunneridae</taxon>
        <taxon>Pentapetalae</taxon>
        <taxon>rosids</taxon>
        <taxon>malvids</taxon>
        <taxon>Brassicales</taxon>
        <taxon>Brassicaceae</taxon>
        <taxon>Brassiceae</taxon>
        <taxon>Brassica</taxon>
    </lineage>
</organism>
<accession>A0ABQ7N220</accession>
<dbReference type="Proteomes" id="UP000823674">
    <property type="component" value="Chromosome A03"/>
</dbReference>
<proteinExistence type="predicted"/>
<feature type="compositionally biased region" description="Polar residues" evidence="1">
    <location>
        <begin position="17"/>
        <end position="28"/>
    </location>
</feature>
<feature type="region of interest" description="Disordered" evidence="1">
    <location>
        <begin position="351"/>
        <end position="371"/>
    </location>
</feature>
<dbReference type="PANTHER" id="PTHR34112:SF10">
    <property type="entry name" value="BNAC03G72810D PROTEIN"/>
    <property type="match status" value="1"/>
</dbReference>
<feature type="region of interest" description="Disordered" evidence="1">
    <location>
        <begin position="1"/>
        <end position="96"/>
    </location>
</feature>
<feature type="compositionally biased region" description="Low complexity" evidence="1">
    <location>
        <begin position="29"/>
        <end position="44"/>
    </location>
</feature>
<feature type="region of interest" description="Disordered" evidence="1">
    <location>
        <begin position="785"/>
        <end position="817"/>
    </location>
</feature>